<accession>A0A2I0KEM3</accession>
<sequence>MERSTEKKGLLMPRRCYARDFLAWRWPTDGFGNLSYGAGDYVAALTDHGLSLLLAFTCRRSHLSITLVSLHGASLFDH</sequence>
<dbReference type="EMBL" id="PGOL01000652">
    <property type="protein sequence ID" value="PKI66948.1"/>
    <property type="molecule type" value="Genomic_DNA"/>
</dbReference>
<evidence type="ECO:0000313" key="2">
    <source>
        <dbReference type="Proteomes" id="UP000233551"/>
    </source>
</evidence>
<comment type="caution">
    <text evidence="1">The sequence shown here is derived from an EMBL/GenBank/DDBJ whole genome shotgun (WGS) entry which is preliminary data.</text>
</comment>
<keyword evidence="2" id="KW-1185">Reference proteome</keyword>
<dbReference type="AlphaFoldDB" id="A0A2I0KEM3"/>
<organism evidence="1 2">
    <name type="scientific">Punica granatum</name>
    <name type="common">Pomegranate</name>
    <dbReference type="NCBI Taxonomy" id="22663"/>
    <lineage>
        <taxon>Eukaryota</taxon>
        <taxon>Viridiplantae</taxon>
        <taxon>Streptophyta</taxon>
        <taxon>Embryophyta</taxon>
        <taxon>Tracheophyta</taxon>
        <taxon>Spermatophyta</taxon>
        <taxon>Magnoliopsida</taxon>
        <taxon>eudicotyledons</taxon>
        <taxon>Gunneridae</taxon>
        <taxon>Pentapetalae</taxon>
        <taxon>rosids</taxon>
        <taxon>malvids</taxon>
        <taxon>Myrtales</taxon>
        <taxon>Lythraceae</taxon>
        <taxon>Punica</taxon>
    </lineage>
</organism>
<evidence type="ECO:0000313" key="1">
    <source>
        <dbReference type="EMBL" id="PKI66948.1"/>
    </source>
</evidence>
<proteinExistence type="predicted"/>
<reference evidence="1 2" key="1">
    <citation type="submission" date="2017-11" db="EMBL/GenBank/DDBJ databases">
        <title>De-novo sequencing of pomegranate (Punica granatum L.) genome.</title>
        <authorList>
            <person name="Akparov Z."/>
            <person name="Amiraslanov A."/>
            <person name="Hajiyeva S."/>
            <person name="Abbasov M."/>
            <person name="Kaur K."/>
            <person name="Hamwieh A."/>
            <person name="Solovyev V."/>
            <person name="Salamov A."/>
            <person name="Braich B."/>
            <person name="Kosarev P."/>
            <person name="Mahmoud A."/>
            <person name="Hajiyev E."/>
            <person name="Babayeva S."/>
            <person name="Izzatullayeva V."/>
            <person name="Mammadov A."/>
            <person name="Mammadov A."/>
            <person name="Sharifova S."/>
            <person name="Ojaghi J."/>
            <person name="Eynullazada K."/>
            <person name="Bayramov B."/>
            <person name="Abdulazimova A."/>
            <person name="Shahmuradov I."/>
        </authorList>
    </citation>
    <scope>NUCLEOTIDE SEQUENCE [LARGE SCALE GENOMIC DNA]</scope>
    <source>
        <strain evidence="2">cv. AG2017</strain>
        <tissue evidence="1">Leaf</tissue>
    </source>
</reference>
<gene>
    <name evidence="1" type="ORF">CRG98_012711</name>
</gene>
<name>A0A2I0KEM3_PUNGR</name>
<dbReference type="Proteomes" id="UP000233551">
    <property type="component" value="Unassembled WGS sequence"/>
</dbReference>
<protein>
    <submittedName>
        <fullName evidence="1">Uncharacterized protein</fullName>
    </submittedName>
</protein>